<dbReference type="NCBIfam" id="NF005655">
    <property type="entry name" value="PRK07429.1"/>
    <property type="match status" value="1"/>
</dbReference>
<keyword evidence="6" id="KW-0808">Transferase</keyword>
<comment type="caution">
    <text evidence="13">The sequence shown here is derived from an EMBL/GenBank/DDBJ whole genome shotgun (WGS) entry which is preliminary data.</text>
</comment>
<dbReference type="PRINTS" id="PR00478">
    <property type="entry name" value="PHRIBLKINASE"/>
</dbReference>
<dbReference type="RefSeq" id="WP_128693083.1">
    <property type="nucleotide sequence ID" value="NZ_LHQS01000001.1"/>
</dbReference>
<comment type="pathway">
    <text evidence="1">Carbohydrate biosynthesis; Calvin cycle.</text>
</comment>
<sequence>MPPANFRDTIAASPYIFIIGVAGDSGSGKTTFTRTIRQIFGEELVSTITLDDYHSLDRRERSELGVTPLVPEANRFKLLEEHVTALKAGETIQKPVYNHDDGTFKDPVPFSPTKIVILEGLHPFFTPRLRELIDFKLYVDPDPEVKRAWKIKRDVERRGYRPEAVVQEMIRRRPDYERYVAPQCAFADAIIRISYSKYGRAVSEERNIYQVSLCQSRLDRSIRDIDLSIDLFSLLSLSERNFLLEYSVDELYGRPMGALTLDGELNGDVIGKLEENIEDQTEIHPLNFAADDAYLTAGEAVQLILAWQIINRRIFIEASPDRA</sequence>
<keyword evidence="14" id="KW-1185">Reference proteome</keyword>
<comment type="catalytic activity">
    <reaction evidence="11">
        <text>D-ribulose 5-phosphate + ATP = D-ribulose 1,5-bisphosphate + ADP + H(+)</text>
        <dbReference type="Rhea" id="RHEA:19365"/>
        <dbReference type="ChEBI" id="CHEBI:15378"/>
        <dbReference type="ChEBI" id="CHEBI:30616"/>
        <dbReference type="ChEBI" id="CHEBI:57870"/>
        <dbReference type="ChEBI" id="CHEBI:58121"/>
        <dbReference type="ChEBI" id="CHEBI:456216"/>
        <dbReference type="EC" id="2.7.1.19"/>
    </reaction>
</comment>
<gene>
    <name evidence="13" type="ORF">ABH15_04115</name>
</gene>
<keyword evidence="7" id="KW-0547">Nucleotide-binding</keyword>
<evidence type="ECO:0000256" key="3">
    <source>
        <dbReference type="ARBA" id="ARBA00012042"/>
    </source>
</evidence>
<keyword evidence="8 13" id="KW-0418">Kinase</keyword>
<evidence type="ECO:0000256" key="7">
    <source>
        <dbReference type="ARBA" id="ARBA00022741"/>
    </source>
</evidence>
<dbReference type="EMBL" id="LHQS01000001">
    <property type="protein sequence ID" value="RXE57294.1"/>
    <property type="molecule type" value="Genomic_DNA"/>
</dbReference>
<name>A0A498H6R9_9EURY</name>
<dbReference type="InterPro" id="IPR006083">
    <property type="entry name" value="PRK/URK"/>
</dbReference>
<dbReference type="InterPro" id="IPR006082">
    <property type="entry name" value="PRK"/>
</dbReference>
<dbReference type="InterPro" id="IPR027417">
    <property type="entry name" value="P-loop_NTPase"/>
</dbReference>
<evidence type="ECO:0000256" key="9">
    <source>
        <dbReference type="ARBA" id="ARBA00022840"/>
    </source>
</evidence>
<dbReference type="GO" id="GO:0005524">
    <property type="term" value="F:ATP binding"/>
    <property type="evidence" value="ECO:0007669"/>
    <property type="project" value="UniProtKB-KW"/>
</dbReference>
<dbReference type="Pfam" id="PF00485">
    <property type="entry name" value="PRK"/>
    <property type="match status" value="1"/>
</dbReference>
<evidence type="ECO:0000256" key="10">
    <source>
        <dbReference type="ARBA" id="ARBA00031382"/>
    </source>
</evidence>
<dbReference type="PANTHER" id="PTHR10285">
    <property type="entry name" value="URIDINE KINASE"/>
    <property type="match status" value="1"/>
</dbReference>
<evidence type="ECO:0000256" key="4">
    <source>
        <dbReference type="ARBA" id="ARBA00022531"/>
    </source>
</evidence>
<dbReference type="SUPFAM" id="SSF52540">
    <property type="entry name" value="P-loop containing nucleoside triphosphate hydrolases"/>
    <property type="match status" value="1"/>
</dbReference>
<reference evidence="13 14" key="1">
    <citation type="journal article" date="2015" name="Int. J. Syst. Evol. Microbiol.">
        <title>Methanoculleus taiwanensis sp. nov., a methanogen isolated from deep marine sediment at the deformation front area near Taiwan.</title>
        <authorList>
            <person name="Weng C.Y."/>
            <person name="Chen S.C."/>
            <person name="Lai M.C."/>
            <person name="Wu S.Y."/>
            <person name="Lin S."/>
            <person name="Yang T.F."/>
            <person name="Chen P.C."/>
        </authorList>
    </citation>
    <scope>NUCLEOTIDE SEQUENCE [LARGE SCALE GENOMIC DNA]</scope>
    <source>
        <strain evidence="13 14">CYW4</strain>
    </source>
</reference>
<dbReference type="GO" id="GO:0008974">
    <property type="term" value="F:phosphoribulokinase activity"/>
    <property type="evidence" value="ECO:0007669"/>
    <property type="project" value="UniProtKB-EC"/>
</dbReference>
<evidence type="ECO:0000256" key="11">
    <source>
        <dbReference type="ARBA" id="ARBA00047663"/>
    </source>
</evidence>
<dbReference type="GO" id="GO:0019253">
    <property type="term" value="P:reductive pentose-phosphate cycle"/>
    <property type="evidence" value="ECO:0007669"/>
    <property type="project" value="UniProtKB-KW"/>
</dbReference>
<dbReference type="OrthoDB" id="51389at2157"/>
<keyword evidence="9" id="KW-0067">ATP-binding</keyword>
<organism evidence="13 14">
    <name type="scientific">Methanoculleus taiwanensis</name>
    <dbReference type="NCBI Taxonomy" id="1550565"/>
    <lineage>
        <taxon>Archaea</taxon>
        <taxon>Methanobacteriati</taxon>
        <taxon>Methanobacteriota</taxon>
        <taxon>Stenosarchaea group</taxon>
        <taxon>Methanomicrobia</taxon>
        <taxon>Methanomicrobiales</taxon>
        <taxon>Methanomicrobiaceae</taxon>
        <taxon>Methanoculleus</taxon>
    </lineage>
</organism>
<protein>
    <recommendedName>
        <fullName evidence="3">phosphoribulokinase</fullName>
        <ecNumber evidence="3">2.7.1.19</ecNumber>
    </recommendedName>
    <alternativeName>
        <fullName evidence="10">Phosphopentokinase</fullName>
    </alternativeName>
</protein>
<feature type="domain" description="Phosphoribulokinase/uridine kinase" evidence="12">
    <location>
        <begin position="18"/>
        <end position="192"/>
    </location>
</feature>
<dbReference type="EC" id="2.7.1.19" evidence="3"/>
<evidence type="ECO:0000256" key="2">
    <source>
        <dbReference type="ARBA" id="ARBA00009719"/>
    </source>
</evidence>
<evidence type="ECO:0000313" key="13">
    <source>
        <dbReference type="EMBL" id="RXE57294.1"/>
    </source>
</evidence>
<dbReference type="Proteomes" id="UP000290932">
    <property type="component" value="Unassembled WGS sequence"/>
</dbReference>
<evidence type="ECO:0000256" key="6">
    <source>
        <dbReference type="ARBA" id="ARBA00022679"/>
    </source>
</evidence>
<evidence type="ECO:0000256" key="1">
    <source>
        <dbReference type="ARBA" id="ARBA00005215"/>
    </source>
</evidence>
<evidence type="ECO:0000256" key="5">
    <source>
        <dbReference type="ARBA" id="ARBA00022567"/>
    </source>
</evidence>
<evidence type="ECO:0000259" key="12">
    <source>
        <dbReference type="Pfam" id="PF00485"/>
    </source>
</evidence>
<comment type="similarity">
    <text evidence="2">Belongs to the phosphoribulokinase family.</text>
</comment>
<dbReference type="Gene3D" id="3.40.50.300">
    <property type="entry name" value="P-loop containing nucleotide triphosphate hydrolases"/>
    <property type="match status" value="1"/>
</dbReference>
<dbReference type="AlphaFoldDB" id="A0A498H6R9"/>
<accession>A0A498H6R9</accession>
<proteinExistence type="inferred from homology"/>
<keyword evidence="4" id="KW-0602">Photosynthesis</keyword>
<evidence type="ECO:0000256" key="8">
    <source>
        <dbReference type="ARBA" id="ARBA00022777"/>
    </source>
</evidence>
<keyword evidence="5" id="KW-0113">Calvin cycle</keyword>
<evidence type="ECO:0000313" key="14">
    <source>
        <dbReference type="Proteomes" id="UP000290932"/>
    </source>
</evidence>